<dbReference type="Gene3D" id="3.90.640.10">
    <property type="entry name" value="Actin, Chain A, domain 4"/>
    <property type="match status" value="1"/>
</dbReference>
<dbReference type="Pfam" id="PF00022">
    <property type="entry name" value="Actin"/>
    <property type="match status" value="2"/>
</dbReference>
<evidence type="ECO:0000256" key="3">
    <source>
        <dbReference type="SAM" id="Coils"/>
    </source>
</evidence>
<name>A0AAD1X7I7_EUPCR</name>
<dbReference type="SUPFAM" id="SSF53067">
    <property type="entry name" value="Actin-like ATPase domain"/>
    <property type="match status" value="2"/>
</dbReference>
<sequence>MEKDEISESVEKYFDIDPKKDNALINILNPNESCADCIVLNIGSSSIKFGVASQLEPFMVPNVIAYHREGRRIEEESKTRDTKHNPAVESIINSVESDLRRKLYLLIDPKMIKSQMNNLMGFKLFEESNCIENHFSMAMDDGEDDMARFENQLFSDIPEDYLCNKDFTFTKVSKLNPQKYFIGEEALSLHKNESYELFKPIRNGYLNVTHSTPAPICLDALELILKKSITEKLRIPEKNFKHFRCVITVPDLVNKKQLKHFANLILKRLGLKSIFMYQESVLATFGTATNYACVVDIGAEKINIACVEDGTIIPETIVRKNFGGDDLTNLLYDLLHRKKSLHYFPKDILNKDYPYHWNLVNKFKEIYCRWILGEREIIKRCTFWVHEKGDVPKKEITVNCSDCLQVTILSVFYPELIEAVKKDQDFHMLKNIDLYDFDFDPKEQEEGVDDMVQMLVEPLFCRQLMNLKKDEGEDQNPSKRSSKELIEAMYKFATLEEMICDSIMSITVPETRNKMASKILLTGGLVCAKEYIDLVDIIEDRMIHTITQIDKSIEKVDVIQVKDQDPRFFSWIGGSVFPRLETSKDMFIDREYWTCEPKQTLDQAEIEKAKKLAKKKAEEAKEFDDMKADAKVFAEPLKPTAKAS</sequence>
<keyword evidence="3" id="KW-0175">Coiled coil</keyword>
<accession>A0AAD1X7I7</accession>
<reference evidence="4" key="1">
    <citation type="submission" date="2023-07" db="EMBL/GenBank/DDBJ databases">
        <authorList>
            <consortium name="AG Swart"/>
            <person name="Singh M."/>
            <person name="Singh A."/>
            <person name="Seah K."/>
            <person name="Emmerich C."/>
        </authorList>
    </citation>
    <scope>NUCLEOTIDE SEQUENCE</scope>
    <source>
        <strain evidence="4">DP1</strain>
    </source>
</reference>
<keyword evidence="5" id="KW-1185">Reference proteome</keyword>
<evidence type="ECO:0000256" key="2">
    <source>
        <dbReference type="RuleBase" id="RU000487"/>
    </source>
</evidence>
<proteinExistence type="inferred from homology"/>
<dbReference type="Gene3D" id="3.30.420.40">
    <property type="match status" value="4"/>
</dbReference>
<dbReference type="InterPro" id="IPR043129">
    <property type="entry name" value="ATPase_NBD"/>
</dbReference>
<dbReference type="EMBL" id="CAMPGE010001786">
    <property type="protein sequence ID" value="CAI2360586.1"/>
    <property type="molecule type" value="Genomic_DNA"/>
</dbReference>
<evidence type="ECO:0000256" key="1">
    <source>
        <dbReference type="ARBA" id="ARBA00049360"/>
    </source>
</evidence>
<dbReference type="InterPro" id="IPR004000">
    <property type="entry name" value="Actin"/>
</dbReference>
<dbReference type="SMART" id="SM00268">
    <property type="entry name" value="ACTIN"/>
    <property type="match status" value="1"/>
</dbReference>
<evidence type="ECO:0008006" key="6">
    <source>
        <dbReference type="Google" id="ProtNLM"/>
    </source>
</evidence>
<evidence type="ECO:0000313" key="4">
    <source>
        <dbReference type="EMBL" id="CAI2360586.1"/>
    </source>
</evidence>
<dbReference type="AlphaFoldDB" id="A0AAD1X7I7"/>
<dbReference type="Proteomes" id="UP001295684">
    <property type="component" value="Unassembled WGS sequence"/>
</dbReference>
<evidence type="ECO:0000313" key="5">
    <source>
        <dbReference type="Proteomes" id="UP001295684"/>
    </source>
</evidence>
<organism evidence="4 5">
    <name type="scientific">Euplotes crassus</name>
    <dbReference type="NCBI Taxonomy" id="5936"/>
    <lineage>
        <taxon>Eukaryota</taxon>
        <taxon>Sar</taxon>
        <taxon>Alveolata</taxon>
        <taxon>Ciliophora</taxon>
        <taxon>Intramacronucleata</taxon>
        <taxon>Spirotrichea</taxon>
        <taxon>Hypotrichia</taxon>
        <taxon>Euplotida</taxon>
        <taxon>Euplotidae</taxon>
        <taxon>Moneuplotes</taxon>
    </lineage>
</organism>
<feature type="coiled-coil region" evidence="3">
    <location>
        <begin position="601"/>
        <end position="629"/>
    </location>
</feature>
<comment type="similarity">
    <text evidence="2">Belongs to the actin family.</text>
</comment>
<comment type="catalytic activity">
    <reaction evidence="1">
        <text>ATP + H2O = ADP + phosphate + H(+)</text>
        <dbReference type="Rhea" id="RHEA:13065"/>
        <dbReference type="ChEBI" id="CHEBI:15377"/>
        <dbReference type="ChEBI" id="CHEBI:15378"/>
        <dbReference type="ChEBI" id="CHEBI:30616"/>
        <dbReference type="ChEBI" id="CHEBI:43474"/>
        <dbReference type="ChEBI" id="CHEBI:456216"/>
    </reaction>
</comment>
<comment type="caution">
    <text evidence="4">The sequence shown here is derived from an EMBL/GenBank/DDBJ whole genome shotgun (WGS) entry which is preliminary data.</text>
</comment>
<protein>
    <recommendedName>
        <fullName evidence="6">Actin-related protein 8</fullName>
    </recommendedName>
</protein>
<dbReference type="PANTHER" id="PTHR11937">
    <property type="entry name" value="ACTIN"/>
    <property type="match status" value="1"/>
</dbReference>
<dbReference type="CDD" id="cd10206">
    <property type="entry name" value="ASKHA_NBD_Arp8-like"/>
    <property type="match status" value="1"/>
</dbReference>
<gene>
    <name evidence="4" type="ORF">ECRASSUSDP1_LOCUS1890</name>
</gene>